<dbReference type="Proteomes" id="UP000014568">
    <property type="component" value="Unassembled WGS sequence"/>
</dbReference>
<keyword evidence="14" id="KW-1185">Reference proteome</keyword>
<dbReference type="GO" id="GO:0000105">
    <property type="term" value="P:L-histidine biosynthetic process"/>
    <property type="evidence" value="ECO:0007669"/>
    <property type="project" value="UniProtKB-UniRule"/>
</dbReference>
<comment type="catalytic activity">
    <reaction evidence="1 11">
        <text>1-(5-phospho-beta-D-ribosyl)-5'-AMP + H2O = 1-(5-phospho-beta-D-ribosyl)-5-[(5-phospho-beta-D-ribosylamino)methylideneamino]imidazole-4-carboxamide</text>
        <dbReference type="Rhea" id="RHEA:20049"/>
        <dbReference type="ChEBI" id="CHEBI:15377"/>
        <dbReference type="ChEBI" id="CHEBI:58435"/>
        <dbReference type="ChEBI" id="CHEBI:59457"/>
        <dbReference type="EC" id="3.5.4.19"/>
    </reaction>
</comment>
<accession>S3N2E2</accession>
<dbReference type="RefSeq" id="WP_016656193.1">
    <property type="nucleotide sequence ID" value="NZ_KE340353.1"/>
</dbReference>
<evidence type="ECO:0000256" key="2">
    <source>
        <dbReference type="ARBA" id="ARBA00001460"/>
    </source>
</evidence>
<keyword evidence="11" id="KW-0460">Magnesium</keyword>
<evidence type="ECO:0000313" key="13">
    <source>
        <dbReference type="EMBL" id="EPF73907.1"/>
    </source>
</evidence>
<evidence type="ECO:0000256" key="11">
    <source>
        <dbReference type="HAMAP-Rule" id="MF_01021"/>
    </source>
</evidence>
<keyword evidence="7 11" id="KW-0963">Cytoplasm</keyword>
<comment type="similarity">
    <text evidence="5">In the C-terminal section; belongs to the PRA-PH family.</text>
</comment>
<dbReference type="AlphaFoldDB" id="S3N2E2"/>
<dbReference type="Pfam" id="PF01502">
    <property type="entry name" value="PRA-CH"/>
    <property type="match status" value="1"/>
</dbReference>
<comment type="pathway">
    <text evidence="4">Amino-acid biosynthesis; L-histidine biosynthesis; L-histidine from 5-phospho-alpha-D-ribose 1-diphosphate: step 2/9.</text>
</comment>
<feature type="binding site" evidence="11">
    <location>
        <position position="121"/>
    </location>
    <ligand>
        <name>Zn(2+)</name>
        <dbReference type="ChEBI" id="CHEBI:29105"/>
        <note>ligand shared between dimeric partners</note>
    </ligand>
</feature>
<dbReference type="OrthoDB" id="9795769at2"/>
<comment type="function">
    <text evidence="11">Catalyzes the hydrolysis of the adenine ring of phosphoribosyl-AMP.</text>
</comment>
<dbReference type="GO" id="GO:0005737">
    <property type="term" value="C:cytoplasm"/>
    <property type="evidence" value="ECO:0007669"/>
    <property type="project" value="UniProtKB-SubCell"/>
</dbReference>
<feature type="binding site" evidence="11">
    <location>
        <position position="98"/>
    </location>
    <ligand>
        <name>Zn(2+)</name>
        <dbReference type="ChEBI" id="CHEBI:29105"/>
        <note>ligand shared between dimeric partners</note>
    </ligand>
</feature>
<feature type="domain" description="Phosphoribosyl-AMP cyclohydrolase" evidence="12">
    <location>
        <begin position="50"/>
        <end position="123"/>
    </location>
</feature>
<dbReference type="InterPro" id="IPR038019">
    <property type="entry name" value="PRib_AMP_CycHydrolase_sf"/>
</dbReference>
<evidence type="ECO:0000256" key="6">
    <source>
        <dbReference type="ARBA" id="ARBA00008299"/>
    </source>
</evidence>
<dbReference type="GO" id="GO:0008270">
    <property type="term" value="F:zinc ion binding"/>
    <property type="evidence" value="ECO:0007669"/>
    <property type="project" value="UniProtKB-UniRule"/>
</dbReference>
<dbReference type="HOGENOM" id="CLU_048577_5_2_6"/>
<feature type="binding site" evidence="11">
    <location>
        <position position="99"/>
    </location>
    <ligand>
        <name>Mg(2+)</name>
        <dbReference type="ChEBI" id="CHEBI:18420"/>
    </ligand>
</feature>
<proteinExistence type="inferred from homology"/>
<comment type="similarity">
    <text evidence="11">Belongs to the PRA-CH family.</text>
</comment>
<dbReference type="STRING" id="632955.GCA_000829675_02593"/>
<gene>
    <name evidence="11" type="primary">hisI</name>
    <name evidence="13" type="ORF">F945_01786</name>
</gene>
<feature type="binding site" evidence="11">
    <location>
        <position position="101"/>
    </location>
    <ligand>
        <name>Mg(2+)</name>
        <dbReference type="ChEBI" id="CHEBI:18420"/>
    </ligand>
</feature>
<name>S3N2E2_9GAMM</name>
<keyword evidence="8 11" id="KW-0028">Amino-acid biosynthesis</keyword>
<keyword evidence="9 11" id="KW-0378">Hydrolase</keyword>
<comment type="cofactor">
    <cofactor evidence="11">
        <name>Zn(2+)</name>
        <dbReference type="ChEBI" id="CHEBI:29105"/>
    </cofactor>
    <text evidence="11">Binds 1 zinc ion per subunit.</text>
</comment>
<keyword evidence="11" id="KW-0862">Zinc</keyword>
<feature type="binding site" evidence="11">
    <location>
        <position position="97"/>
    </location>
    <ligand>
        <name>Mg(2+)</name>
        <dbReference type="ChEBI" id="CHEBI:18420"/>
    </ligand>
</feature>
<dbReference type="GO" id="GO:0004635">
    <property type="term" value="F:phosphoribosyl-AMP cyclohydrolase activity"/>
    <property type="evidence" value="ECO:0007669"/>
    <property type="project" value="UniProtKB-UniRule"/>
</dbReference>
<dbReference type="UniPathway" id="UPA00031">
    <property type="reaction ID" value="UER00008"/>
</dbReference>
<evidence type="ECO:0000256" key="10">
    <source>
        <dbReference type="ARBA" id="ARBA00023102"/>
    </source>
</evidence>
<evidence type="ECO:0000256" key="9">
    <source>
        <dbReference type="ARBA" id="ARBA00022801"/>
    </source>
</evidence>
<comment type="pathway">
    <text evidence="3 11">Amino-acid biosynthesis; L-histidine biosynthesis; L-histidine from 5-phospho-alpha-D-ribose 1-diphosphate: step 3/9.</text>
</comment>
<evidence type="ECO:0000256" key="5">
    <source>
        <dbReference type="ARBA" id="ARBA00007731"/>
    </source>
</evidence>
<dbReference type="PANTHER" id="PTHR42945:SF1">
    <property type="entry name" value="HISTIDINE BIOSYNTHESIS BIFUNCTIONAL PROTEIN HIS7"/>
    <property type="match status" value="1"/>
</dbReference>
<evidence type="ECO:0000256" key="4">
    <source>
        <dbReference type="ARBA" id="ARBA00005204"/>
    </source>
</evidence>
<evidence type="ECO:0000313" key="14">
    <source>
        <dbReference type="Proteomes" id="UP000014568"/>
    </source>
</evidence>
<dbReference type="GO" id="GO:0000287">
    <property type="term" value="F:magnesium ion binding"/>
    <property type="evidence" value="ECO:0007669"/>
    <property type="project" value="UniProtKB-UniRule"/>
</dbReference>
<sequence length="139" mass="16041">MLNHSIFTSMEQGKSRENYDFIAVIDAITWNENGLITAITQDIKSKEVLMLAWINRDALLETLDSRQVCYWSRSRQKMWRKGESSGHRQKLIEARLDCDGDCILFLVEQSGVACHTNRPSCFYIGLERNSVTILTEPLR</sequence>
<dbReference type="eggNOG" id="COG0139">
    <property type="taxonomic scope" value="Bacteria"/>
</dbReference>
<evidence type="ECO:0000256" key="8">
    <source>
        <dbReference type="ARBA" id="ARBA00022605"/>
    </source>
</evidence>
<comment type="cofactor">
    <cofactor evidence="11">
        <name>Mg(2+)</name>
        <dbReference type="ChEBI" id="CHEBI:18420"/>
    </cofactor>
    <text evidence="11">Binds 1 Mg(2+) ion per subunit.</text>
</comment>
<comment type="caution">
    <text evidence="13">The sequence shown here is derived from an EMBL/GenBank/DDBJ whole genome shotgun (WGS) entry which is preliminary data.</text>
</comment>
<evidence type="ECO:0000256" key="3">
    <source>
        <dbReference type="ARBA" id="ARBA00005169"/>
    </source>
</evidence>
<feature type="binding site" evidence="11">
    <location>
        <position position="114"/>
    </location>
    <ligand>
        <name>Zn(2+)</name>
        <dbReference type="ChEBI" id="CHEBI:29105"/>
        <note>ligand shared between dimeric partners</note>
    </ligand>
</feature>
<comment type="similarity">
    <text evidence="6">In the N-terminal section; belongs to the PRA-CH family.</text>
</comment>
<dbReference type="HAMAP" id="MF_01021">
    <property type="entry name" value="HisI"/>
    <property type="match status" value="1"/>
</dbReference>
<dbReference type="SUPFAM" id="SSF141734">
    <property type="entry name" value="HisI-like"/>
    <property type="match status" value="1"/>
</dbReference>
<dbReference type="NCBIfam" id="NF000768">
    <property type="entry name" value="PRK00051.1"/>
    <property type="match status" value="1"/>
</dbReference>
<evidence type="ECO:0000256" key="7">
    <source>
        <dbReference type="ARBA" id="ARBA00022490"/>
    </source>
</evidence>
<keyword evidence="11" id="KW-0479">Metal-binding</keyword>
<dbReference type="FunFam" id="3.10.20.810:FF:000001">
    <property type="entry name" value="Histidine biosynthesis bifunctional protein HisIE"/>
    <property type="match status" value="1"/>
</dbReference>
<keyword evidence="10 11" id="KW-0368">Histidine biosynthesis</keyword>
<dbReference type="InterPro" id="IPR002496">
    <property type="entry name" value="PRib_AMP_CycHydrolase_dom"/>
</dbReference>
<reference evidence="13 14" key="1">
    <citation type="submission" date="2013-06" db="EMBL/GenBank/DDBJ databases">
        <title>The Genome Sequence of Acinetobacter rudis CIP 110305.</title>
        <authorList>
            <consortium name="The Broad Institute Genome Sequencing Platform"/>
            <consortium name="The Broad Institute Genome Sequencing Center for Infectious Disease"/>
            <person name="Cerqueira G."/>
            <person name="Feldgarden M."/>
            <person name="Courvalin P."/>
            <person name="Perichon B."/>
            <person name="Grillot-Courvalin C."/>
            <person name="Clermont D."/>
            <person name="Rocha E."/>
            <person name="Yoon E.-J."/>
            <person name="Nemec A."/>
            <person name="Young S.K."/>
            <person name="Zeng Q."/>
            <person name="Gargeya S."/>
            <person name="Fitzgerald M."/>
            <person name="Abouelleil A."/>
            <person name="Alvarado L."/>
            <person name="Berlin A.M."/>
            <person name="Chapman S.B."/>
            <person name="Dewar J."/>
            <person name="Goldberg J."/>
            <person name="Griggs A."/>
            <person name="Gujja S."/>
            <person name="Hansen M."/>
            <person name="Howarth C."/>
            <person name="Imamovic A."/>
            <person name="Larimer J."/>
            <person name="McCowan C."/>
            <person name="Murphy C."/>
            <person name="Pearson M."/>
            <person name="Priest M."/>
            <person name="Roberts A."/>
            <person name="Saif S."/>
            <person name="Shea T."/>
            <person name="Sykes S."/>
            <person name="Wortman J."/>
            <person name="Nusbaum C."/>
            <person name="Birren B."/>
        </authorList>
    </citation>
    <scope>NUCLEOTIDE SEQUENCE [LARGE SCALE GENOMIC DNA]</scope>
    <source>
        <strain evidence="13 14">CIP 110305</strain>
    </source>
</reference>
<comment type="subcellular location">
    <subcellularLocation>
        <location evidence="11">Cytoplasm</location>
    </subcellularLocation>
</comment>
<dbReference type="Gene3D" id="3.10.20.810">
    <property type="entry name" value="Phosphoribosyl-AMP cyclohydrolase"/>
    <property type="match status" value="1"/>
</dbReference>
<dbReference type="InterPro" id="IPR026660">
    <property type="entry name" value="PRA-CH"/>
</dbReference>
<dbReference type="PANTHER" id="PTHR42945">
    <property type="entry name" value="HISTIDINE BIOSYNTHESIS BIFUNCTIONAL PROTEIN"/>
    <property type="match status" value="1"/>
</dbReference>
<dbReference type="PATRIC" id="fig|421052.3.peg.1743"/>
<dbReference type="GO" id="GO:0004636">
    <property type="term" value="F:phosphoribosyl-ATP diphosphatase activity"/>
    <property type="evidence" value="ECO:0007669"/>
    <property type="project" value="UniProtKB-EC"/>
</dbReference>
<protein>
    <recommendedName>
        <fullName evidence="11">Phosphoribosyl-AMP cyclohydrolase</fullName>
        <shortName evidence="11">PRA-CH</shortName>
        <ecNumber evidence="11">3.5.4.19</ecNumber>
    </recommendedName>
</protein>
<evidence type="ECO:0000259" key="12">
    <source>
        <dbReference type="Pfam" id="PF01502"/>
    </source>
</evidence>
<dbReference type="EMBL" id="ATGI01000022">
    <property type="protein sequence ID" value="EPF73907.1"/>
    <property type="molecule type" value="Genomic_DNA"/>
</dbReference>
<comment type="catalytic activity">
    <reaction evidence="2">
        <text>1-(5-phospho-beta-D-ribosyl)-ATP + H2O = 1-(5-phospho-beta-D-ribosyl)-5'-AMP + diphosphate + H(+)</text>
        <dbReference type="Rhea" id="RHEA:22828"/>
        <dbReference type="ChEBI" id="CHEBI:15377"/>
        <dbReference type="ChEBI" id="CHEBI:15378"/>
        <dbReference type="ChEBI" id="CHEBI:33019"/>
        <dbReference type="ChEBI" id="CHEBI:59457"/>
        <dbReference type="ChEBI" id="CHEBI:73183"/>
        <dbReference type="EC" id="3.6.1.31"/>
    </reaction>
</comment>
<evidence type="ECO:0000256" key="1">
    <source>
        <dbReference type="ARBA" id="ARBA00000024"/>
    </source>
</evidence>
<comment type="subunit">
    <text evidence="11">Homodimer.</text>
</comment>
<organism evidence="13 14">
    <name type="scientific">Acinetobacter rudis CIP 110305</name>
    <dbReference type="NCBI Taxonomy" id="421052"/>
    <lineage>
        <taxon>Bacteria</taxon>
        <taxon>Pseudomonadati</taxon>
        <taxon>Pseudomonadota</taxon>
        <taxon>Gammaproteobacteria</taxon>
        <taxon>Moraxellales</taxon>
        <taxon>Moraxellaceae</taxon>
        <taxon>Acinetobacter</taxon>
    </lineage>
</organism>
<dbReference type="EC" id="3.5.4.19" evidence="11"/>